<name>A0A0E9S2N0_ANGAN</name>
<dbReference type="AlphaFoldDB" id="A0A0E9S2N0"/>
<dbReference type="EMBL" id="GBXM01073662">
    <property type="protein sequence ID" value="JAH34915.1"/>
    <property type="molecule type" value="Transcribed_RNA"/>
</dbReference>
<reference evidence="1" key="2">
    <citation type="journal article" date="2015" name="Fish Shellfish Immunol.">
        <title>Early steps in the European eel (Anguilla anguilla)-Vibrio vulnificus interaction in the gills: Role of the RtxA13 toxin.</title>
        <authorList>
            <person name="Callol A."/>
            <person name="Pajuelo D."/>
            <person name="Ebbesson L."/>
            <person name="Teles M."/>
            <person name="MacKenzie S."/>
            <person name="Amaro C."/>
        </authorList>
    </citation>
    <scope>NUCLEOTIDE SEQUENCE</scope>
</reference>
<sequence length="31" mass="3437">MPLVWPGTAMDRPLCEMGRCCISLMGCRCCC</sequence>
<reference evidence="1" key="1">
    <citation type="submission" date="2014-11" db="EMBL/GenBank/DDBJ databases">
        <authorList>
            <person name="Amaro Gonzalez C."/>
        </authorList>
    </citation>
    <scope>NUCLEOTIDE SEQUENCE</scope>
</reference>
<protein>
    <submittedName>
        <fullName evidence="1">Uncharacterized protein</fullName>
    </submittedName>
</protein>
<organism evidence="1">
    <name type="scientific">Anguilla anguilla</name>
    <name type="common">European freshwater eel</name>
    <name type="synonym">Muraena anguilla</name>
    <dbReference type="NCBI Taxonomy" id="7936"/>
    <lineage>
        <taxon>Eukaryota</taxon>
        <taxon>Metazoa</taxon>
        <taxon>Chordata</taxon>
        <taxon>Craniata</taxon>
        <taxon>Vertebrata</taxon>
        <taxon>Euteleostomi</taxon>
        <taxon>Actinopterygii</taxon>
        <taxon>Neopterygii</taxon>
        <taxon>Teleostei</taxon>
        <taxon>Anguilliformes</taxon>
        <taxon>Anguillidae</taxon>
        <taxon>Anguilla</taxon>
    </lineage>
</organism>
<accession>A0A0E9S2N0</accession>
<proteinExistence type="predicted"/>
<evidence type="ECO:0000313" key="1">
    <source>
        <dbReference type="EMBL" id="JAH34915.1"/>
    </source>
</evidence>